<name>A0A0S4TU47_RALSL</name>
<sequence length="244" mass="27498">MGRKLRKLLAAPVQRVAADAKLSQQFELPAQWALQQEDERIAIFRNEVGDMLTVNYFMAVPDIEAPIDDIDALRAFYRRTAEANGLALIETELAQLTTLSAVRTLFKVRMHQIRGFAFIGAYTLLFADRSYVIKVESVEQGVTGMREAAIMVLMGPPEIDEATGELVGWAQDPYDPSHRAEFMRNRADDQKFDAQFPDHPLSKVRRYLAELESNVRVDSSIRGLQRFHRPSTAAGQMPTSQTAI</sequence>
<dbReference type="EMBL" id="LN899819">
    <property type="protein sequence ID" value="CUV13550.1"/>
    <property type="molecule type" value="Genomic_DNA"/>
</dbReference>
<proteinExistence type="predicted"/>
<dbReference type="AlphaFoldDB" id="A0A0S4TU47"/>
<organism evidence="1">
    <name type="scientific">Ralstonia solanacearum</name>
    <name type="common">Pseudomonas solanacearum</name>
    <dbReference type="NCBI Taxonomy" id="305"/>
    <lineage>
        <taxon>Bacteria</taxon>
        <taxon>Pseudomonadati</taxon>
        <taxon>Pseudomonadota</taxon>
        <taxon>Betaproteobacteria</taxon>
        <taxon>Burkholderiales</taxon>
        <taxon>Burkholderiaceae</taxon>
        <taxon>Ralstonia</taxon>
        <taxon>Ralstonia solanacearum species complex</taxon>
    </lineage>
</organism>
<reference evidence="1" key="1">
    <citation type="submission" date="2015-10" db="EMBL/GenBank/DDBJ databases">
        <authorList>
            <person name="Gilbert D.G."/>
        </authorList>
    </citation>
    <scope>NUCLEOTIDE SEQUENCE</scope>
    <source>
        <strain evidence="1">Phyl III-seqv23</strain>
    </source>
</reference>
<protein>
    <submittedName>
        <fullName evidence="1">Uncharacterized protein</fullName>
    </submittedName>
</protein>
<accession>A0A0S4TU47</accession>
<evidence type="ECO:0000313" key="1">
    <source>
        <dbReference type="EMBL" id="CUV13550.1"/>
    </source>
</evidence>
<gene>
    <name evidence="1" type="ORF">RUN39_v1_590108</name>
</gene>